<dbReference type="PANTHER" id="PTHR11851:SF49">
    <property type="entry name" value="MITOCHONDRIAL-PROCESSING PEPTIDASE SUBUNIT ALPHA"/>
    <property type="match status" value="1"/>
</dbReference>
<dbReference type="FunFam" id="3.30.830.10:FF:000008">
    <property type="entry name" value="Mitochondrial-processing peptidase subunit beta"/>
    <property type="match status" value="1"/>
</dbReference>
<dbReference type="GO" id="GO:0006508">
    <property type="term" value="P:proteolysis"/>
    <property type="evidence" value="ECO:0007669"/>
    <property type="project" value="InterPro"/>
</dbReference>
<dbReference type="Pfam" id="PF05193">
    <property type="entry name" value="Peptidase_M16_C"/>
    <property type="match status" value="1"/>
</dbReference>
<comment type="caution">
    <text evidence="6">The sequence shown here is derived from an EMBL/GenBank/DDBJ whole genome shotgun (WGS) entry which is preliminary data.</text>
</comment>
<dbReference type="InterPro" id="IPR011249">
    <property type="entry name" value="Metalloenz_LuxS/M16"/>
</dbReference>
<dbReference type="GO" id="GO:0046872">
    <property type="term" value="F:metal ion binding"/>
    <property type="evidence" value="ECO:0007669"/>
    <property type="project" value="InterPro"/>
</dbReference>
<feature type="domain" description="Peptidase M16 N-terminal" evidence="4">
    <location>
        <begin position="12"/>
        <end position="159"/>
    </location>
</feature>
<evidence type="ECO:0000256" key="1">
    <source>
        <dbReference type="ARBA" id="ARBA00001947"/>
    </source>
</evidence>
<evidence type="ECO:0000256" key="2">
    <source>
        <dbReference type="ARBA" id="ARBA00007261"/>
    </source>
</evidence>
<dbReference type="SUPFAM" id="SSF63411">
    <property type="entry name" value="LuxS/MPP-like metallohydrolase"/>
    <property type="match status" value="2"/>
</dbReference>
<dbReference type="InterPro" id="IPR007863">
    <property type="entry name" value="Peptidase_M16_C"/>
</dbReference>
<accession>A0A832A566</accession>
<evidence type="ECO:0000256" key="3">
    <source>
        <dbReference type="RuleBase" id="RU004447"/>
    </source>
</evidence>
<comment type="similarity">
    <text evidence="2 3">Belongs to the peptidase M16 family.</text>
</comment>
<dbReference type="Gene3D" id="3.30.830.10">
    <property type="entry name" value="Metalloenzyme, LuxS/M16 peptidase-like"/>
    <property type="match status" value="2"/>
</dbReference>
<sequence>MVRKTILPNGIRVVTEKMPGFHSVSTGIWVNVGSRDEESHERGVTHFVEHMLFKGTATRSALDIAKALDAVGGFANAFTSKENLCIHAKVMETHLNLVVDVLTDIFLNSLFADEEIERERQVVVQEINMIEDSPEDLVHILFQQDFWKDHPLGVPIYGTEESVRALSRSKILDFLGRRFAPEVVLVAAAGNVDHDAFVDLVAPHLETLNHNRRPPKRSAPQVVSHRTVVPKDLEQVHICLGFPACSQSDPRRFACHVLNVVLGNSMSSRLFQEVRENRGLAYAIYSFVNSHEDTGLMGVYAAVAPEDVDETLAVITAEMDSVRRDAITDAELAAAKDYLKGSMYLNAESTDSRMNRLAKNEFVFGRHVPLEEVEEAIDRVTADEVQAWFDEQYRPENTALTLLGPVSKNGAADVALA</sequence>
<protein>
    <submittedName>
        <fullName evidence="6">Insulinase family protein</fullName>
    </submittedName>
</protein>
<dbReference type="Pfam" id="PF00675">
    <property type="entry name" value="Peptidase_M16"/>
    <property type="match status" value="1"/>
</dbReference>
<dbReference type="GO" id="GO:0004222">
    <property type="term" value="F:metalloendopeptidase activity"/>
    <property type="evidence" value="ECO:0007669"/>
    <property type="project" value="InterPro"/>
</dbReference>
<reference evidence="6" key="1">
    <citation type="journal article" date="2020" name="mSystems">
        <title>Genome- and Community-Level Interaction Insights into Carbon Utilization and Element Cycling Functions of Hydrothermarchaeota in Hydrothermal Sediment.</title>
        <authorList>
            <person name="Zhou Z."/>
            <person name="Liu Y."/>
            <person name="Xu W."/>
            <person name="Pan J."/>
            <person name="Luo Z.H."/>
            <person name="Li M."/>
        </authorList>
    </citation>
    <scope>NUCLEOTIDE SEQUENCE [LARGE SCALE GENOMIC DNA]</scope>
    <source>
        <strain evidence="6">SpSt-456</strain>
    </source>
</reference>
<dbReference type="InterPro" id="IPR011765">
    <property type="entry name" value="Pept_M16_N"/>
</dbReference>
<dbReference type="EMBL" id="DSTK01000041">
    <property type="protein sequence ID" value="HFK98793.1"/>
    <property type="molecule type" value="Genomic_DNA"/>
</dbReference>
<gene>
    <name evidence="6" type="ORF">ENS06_15890</name>
</gene>
<organism evidence="6">
    <name type="scientific">Desulfacinum infernum</name>
    <dbReference type="NCBI Taxonomy" id="35837"/>
    <lineage>
        <taxon>Bacteria</taxon>
        <taxon>Pseudomonadati</taxon>
        <taxon>Thermodesulfobacteriota</taxon>
        <taxon>Syntrophobacteria</taxon>
        <taxon>Syntrophobacterales</taxon>
        <taxon>Syntrophobacteraceae</taxon>
        <taxon>Desulfacinum</taxon>
    </lineage>
</organism>
<evidence type="ECO:0000259" key="5">
    <source>
        <dbReference type="Pfam" id="PF05193"/>
    </source>
</evidence>
<evidence type="ECO:0000259" key="4">
    <source>
        <dbReference type="Pfam" id="PF00675"/>
    </source>
</evidence>
<name>A0A832A566_9BACT</name>
<dbReference type="PANTHER" id="PTHR11851">
    <property type="entry name" value="METALLOPROTEASE"/>
    <property type="match status" value="1"/>
</dbReference>
<feature type="domain" description="Peptidase M16 C-terminal" evidence="5">
    <location>
        <begin position="166"/>
        <end position="337"/>
    </location>
</feature>
<dbReference type="AlphaFoldDB" id="A0A832A566"/>
<dbReference type="PROSITE" id="PS00143">
    <property type="entry name" value="INSULINASE"/>
    <property type="match status" value="1"/>
</dbReference>
<dbReference type="InterPro" id="IPR050361">
    <property type="entry name" value="MPP/UQCRC_Complex"/>
</dbReference>
<proteinExistence type="inferred from homology"/>
<dbReference type="InterPro" id="IPR001431">
    <property type="entry name" value="Pept_M16_Zn_BS"/>
</dbReference>
<evidence type="ECO:0000313" key="6">
    <source>
        <dbReference type="EMBL" id="HFK98793.1"/>
    </source>
</evidence>
<comment type="cofactor">
    <cofactor evidence="1">
        <name>Zn(2+)</name>
        <dbReference type="ChEBI" id="CHEBI:29105"/>
    </cofactor>
</comment>